<keyword evidence="1" id="KW-1133">Transmembrane helix</keyword>
<gene>
    <name evidence="2" type="ORF">A3F15_03015</name>
</gene>
<dbReference type="Proteomes" id="UP000177078">
    <property type="component" value="Unassembled WGS sequence"/>
</dbReference>
<accession>A0A1G2RCD4</accession>
<comment type="caution">
    <text evidence="2">The sequence shown here is derived from an EMBL/GenBank/DDBJ whole genome shotgun (WGS) entry which is preliminary data.</text>
</comment>
<evidence type="ECO:0000313" key="3">
    <source>
        <dbReference type="Proteomes" id="UP000177078"/>
    </source>
</evidence>
<feature type="transmembrane region" description="Helical" evidence="1">
    <location>
        <begin position="105"/>
        <end position="124"/>
    </location>
</feature>
<feature type="transmembrane region" description="Helical" evidence="1">
    <location>
        <begin position="44"/>
        <end position="61"/>
    </location>
</feature>
<sequence length="125" mass="13983">MIFKLVIQLAIGVSGLWLAVKFVPNVEFIGPIWPISAELNWNNFSQTLLFAGIFLGVLNFFVKPVLNFISFPLRLITFNLFSFVIIMGLIWAVDLMSPGLTIQGILSLFLTSLIIFTFSAVLTLK</sequence>
<dbReference type="AlphaFoldDB" id="A0A1G2RCD4"/>
<feature type="transmembrane region" description="Helical" evidence="1">
    <location>
        <begin position="5"/>
        <end position="24"/>
    </location>
</feature>
<keyword evidence="1" id="KW-0472">Membrane</keyword>
<proteinExistence type="predicted"/>
<evidence type="ECO:0000256" key="1">
    <source>
        <dbReference type="SAM" id="Phobius"/>
    </source>
</evidence>
<dbReference type="STRING" id="1802457.A3F15_03015"/>
<name>A0A1G2RCD4_9BACT</name>
<dbReference type="InterPro" id="IPR007165">
    <property type="entry name" value="Phage_holin_4_2"/>
</dbReference>
<evidence type="ECO:0000313" key="2">
    <source>
        <dbReference type="EMBL" id="OHA70510.1"/>
    </source>
</evidence>
<protein>
    <recommendedName>
        <fullName evidence="4">Phage holin family protein</fullName>
    </recommendedName>
</protein>
<organism evidence="2 3">
    <name type="scientific">Candidatus Wildermuthbacteria bacterium RIFCSPHIGHO2_12_FULL_40_12</name>
    <dbReference type="NCBI Taxonomy" id="1802457"/>
    <lineage>
        <taxon>Bacteria</taxon>
        <taxon>Candidatus Wildermuthiibacteriota</taxon>
    </lineage>
</organism>
<dbReference type="EMBL" id="MHUC01000026">
    <property type="protein sequence ID" value="OHA70510.1"/>
    <property type="molecule type" value="Genomic_DNA"/>
</dbReference>
<dbReference type="Pfam" id="PF04020">
    <property type="entry name" value="Phage_holin_4_2"/>
    <property type="match status" value="1"/>
</dbReference>
<feature type="transmembrane region" description="Helical" evidence="1">
    <location>
        <begin position="73"/>
        <end position="93"/>
    </location>
</feature>
<evidence type="ECO:0008006" key="4">
    <source>
        <dbReference type="Google" id="ProtNLM"/>
    </source>
</evidence>
<reference evidence="2 3" key="1">
    <citation type="journal article" date="2016" name="Nat. Commun.">
        <title>Thousands of microbial genomes shed light on interconnected biogeochemical processes in an aquifer system.</title>
        <authorList>
            <person name="Anantharaman K."/>
            <person name="Brown C.T."/>
            <person name="Hug L.A."/>
            <person name="Sharon I."/>
            <person name="Castelle C.J."/>
            <person name="Probst A.J."/>
            <person name="Thomas B.C."/>
            <person name="Singh A."/>
            <person name="Wilkins M.J."/>
            <person name="Karaoz U."/>
            <person name="Brodie E.L."/>
            <person name="Williams K.H."/>
            <person name="Hubbard S.S."/>
            <person name="Banfield J.F."/>
        </authorList>
    </citation>
    <scope>NUCLEOTIDE SEQUENCE [LARGE SCALE GENOMIC DNA]</scope>
</reference>
<keyword evidence="1" id="KW-0812">Transmembrane</keyword>